<accession>A0AAV2VZN1</accession>
<keyword evidence="2" id="KW-0813">Transport</keyword>
<keyword evidence="3" id="KW-0732">Signal</keyword>
<comment type="caution">
    <text evidence="4">The sequence shown here is derived from an EMBL/GenBank/DDBJ whole genome shotgun (WGS) entry which is preliminary data.</text>
</comment>
<evidence type="ECO:0000313" key="4">
    <source>
        <dbReference type="EMBL" id="CCO50126.1"/>
    </source>
</evidence>
<evidence type="ECO:0000256" key="2">
    <source>
        <dbReference type="ARBA" id="ARBA00022448"/>
    </source>
</evidence>
<organism evidence="4 5">
    <name type="scientific">Vibrio nigripulchritudo SOn1</name>
    <dbReference type="NCBI Taxonomy" id="1238450"/>
    <lineage>
        <taxon>Bacteria</taxon>
        <taxon>Pseudomonadati</taxon>
        <taxon>Pseudomonadota</taxon>
        <taxon>Gammaproteobacteria</taxon>
        <taxon>Vibrionales</taxon>
        <taxon>Vibrionaceae</taxon>
        <taxon>Vibrio</taxon>
    </lineage>
</organism>
<evidence type="ECO:0000313" key="5">
    <source>
        <dbReference type="Proteomes" id="UP000018211"/>
    </source>
</evidence>
<keyword evidence="4" id="KW-0762">Sugar transport</keyword>
<reference evidence="4 5" key="1">
    <citation type="journal article" date="2013" name="ISME J.">
        <title>Comparative genomics of pathogenic lineages of Vibrio nigripulchritudo identifies virulence-associated traits.</title>
        <authorList>
            <person name="Goudenege D."/>
            <person name="Labreuche Y."/>
            <person name="Krin E."/>
            <person name="Ansquer D."/>
            <person name="Mangenot S."/>
            <person name="Calteau A."/>
            <person name="Medigue C."/>
            <person name="Mazel D."/>
            <person name="Polz M.F."/>
            <person name="Le Roux F."/>
        </authorList>
    </citation>
    <scope>NUCLEOTIDE SEQUENCE [LARGE SCALE GENOMIC DNA]</scope>
    <source>
        <strain evidence="4 5">SOn1</strain>
    </source>
</reference>
<dbReference type="Proteomes" id="UP000018211">
    <property type="component" value="Unassembled WGS sequence"/>
</dbReference>
<dbReference type="Pfam" id="PF13416">
    <property type="entry name" value="SBP_bac_8"/>
    <property type="match status" value="1"/>
</dbReference>
<sequence length="375" mass="41701">MSKVTLHGMTWDHNRGYDPMVATANKFAQLHPNVEIIWHKRSLQAFADRPLEEMTSEFDLMVIDHPHAGAAAESGLLLPLDGNGYDKELELLAKQSVGQSHPSYFDKHQWALAIDAATPVAAYRPDLLPNPPKEWEEVVALAEAGKVVCPLKPIDALMCFYNVLANRNTPFGKSADGIDTETGVDALNQLLRMSKHVDERCFAMNPIGAYEWLASRDDAVYIPYLYGYSNYGREGFRQHVVRSCDAPAFGSHAIGGTTLGGTGIAISSTTQHKDIALKYAFWIASAEMQKDFYFNSGGQPGNLEAWQDEHCNAASNQFFKDTLATLENAYLRPRHNGYLKFQDEAGDWVNACLQGKLSPEQTVENIQQAFARSKR</sequence>
<proteinExistence type="inferred from homology"/>
<dbReference type="RefSeq" id="WP_022614019.1">
    <property type="nucleotide sequence ID" value="NZ_LK391965.1"/>
</dbReference>
<dbReference type="SUPFAM" id="SSF53850">
    <property type="entry name" value="Periplasmic binding protein-like II"/>
    <property type="match status" value="1"/>
</dbReference>
<dbReference type="Gene3D" id="3.40.190.10">
    <property type="entry name" value="Periplasmic binding protein-like II"/>
    <property type="match status" value="1"/>
</dbReference>
<dbReference type="GO" id="GO:0015768">
    <property type="term" value="P:maltose transport"/>
    <property type="evidence" value="ECO:0007669"/>
    <property type="project" value="TreeGrafter"/>
</dbReference>
<evidence type="ECO:0000256" key="3">
    <source>
        <dbReference type="ARBA" id="ARBA00022729"/>
    </source>
</evidence>
<name>A0AAV2VZN1_9VIBR</name>
<dbReference type="GO" id="GO:0055052">
    <property type="term" value="C:ATP-binding cassette (ABC) transporter complex, substrate-binding subunit-containing"/>
    <property type="evidence" value="ECO:0007669"/>
    <property type="project" value="TreeGrafter"/>
</dbReference>
<protein>
    <submittedName>
        <fullName evidence="4">ABC-type sugar transport system,periplasmic component</fullName>
    </submittedName>
</protein>
<dbReference type="EMBL" id="CAOF01000194">
    <property type="protein sequence ID" value="CCO50126.1"/>
    <property type="molecule type" value="Genomic_DNA"/>
</dbReference>
<dbReference type="PANTHER" id="PTHR30061">
    <property type="entry name" value="MALTOSE-BINDING PERIPLASMIC PROTEIN"/>
    <property type="match status" value="1"/>
</dbReference>
<dbReference type="GO" id="GO:1901982">
    <property type="term" value="F:maltose binding"/>
    <property type="evidence" value="ECO:0007669"/>
    <property type="project" value="TreeGrafter"/>
</dbReference>
<dbReference type="AlphaFoldDB" id="A0AAV2VZN1"/>
<dbReference type="PANTHER" id="PTHR30061:SF50">
    <property type="entry name" value="MALTOSE_MALTODEXTRIN-BINDING PERIPLASMIC PROTEIN"/>
    <property type="match status" value="1"/>
</dbReference>
<comment type="similarity">
    <text evidence="1">Belongs to the bacterial solute-binding protein 1 family.</text>
</comment>
<dbReference type="GO" id="GO:0042956">
    <property type="term" value="P:maltodextrin transmembrane transport"/>
    <property type="evidence" value="ECO:0007669"/>
    <property type="project" value="TreeGrafter"/>
</dbReference>
<evidence type="ECO:0000256" key="1">
    <source>
        <dbReference type="ARBA" id="ARBA00008520"/>
    </source>
</evidence>
<dbReference type="InterPro" id="IPR006059">
    <property type="entry name" value="SBP"/>
</dbReference>
<gene>
    <name evidence="4" type="ORF">VIBNISOn1_970150</name>
</gene>